<proteinExistence type="predicted"/>
<accession>A0A2V5JA49</accession>
<feature type="non-terminal residue" evidence="1">
    <location>
        <position position="109"/>
    </location>
</feature>
<keyword evidence="2" id="KW-1185">Reference proteome</keyword>
<evidence type="ECO:0000313" key="1">
    <source>
        <dbReference type="EMBL" id="PYI35337.1"/>
    </source>
</evidence>
<gene>
    <name evidence="1" type="ORF">BP00DRAFT_318801</name>
</gene>
<name>A0A2V5JA49_9EURO</name>
<evidence type="ECO:0000313" key="2">
    <source>
        <dbReference type="Proteomes" id="UP000248817"/>
    </source>
</evidence>
<dbReference type="Proteomes" id="UP000248817">
    <property type="component" value="Unassembled WGS sequence"/>
</dbReference>
<dbReference type="EMBL" id="KZ825470">
    <property type="protein sequence ID" value="PYI35337.1"/>
    <property type="molecule type" value="Genomic_DNA"/>
</dbReference>
<reference evidence="1 2" key="1">
    <citation type="submission" date="2018-02" db="EMBL/GenBank/DDBJ databases">
        <title>The genomes of Aspergillus section Nigri reveals drivers in fungal speciation.</title>
        <authorList>
            <consortium name="DOE Joint Genome Institute"/>
            <person name="Vesth T.C."/>
            <person name="Nybo J."/>
            <person name="Theobald S."/>
            <person name="Brandl J."/>
            <person name="Frisvad J.C."/>
            <person name="Nielsen K.F."/>
            <person name="Lyhne E.K."/>
            <person name="Kogle M.E."/>
            <person name="Kuo A."/>
            <person name="Riley R."/>
            <person name="Clum A."/>
            <person name="Nolan M."/>
            <person name="Lipzen A."/>
            <person name="Salamov A."/>
            <person name="Henrissat B."/>
            <person name="Wiebenga A."/>
            <person name="De vries R.P."/>
            <person name="Grigoriev I.V."/>
            <person name="Mortensen U.H."/>
            <person name="Andersen M.R."/>
            <person name="Baker S.E."/>
        </authorList>
    </citation>
    <scope>NUCLEOTIDE SEQUENCE [LARGE SCALE GENOMIC DNA]</scope>
    <source>
        <strain evidence="1 2">CBS 114.80</strain>
    </source>
</reference>
<dbReference type="AlphaFoldDB" id="A0A2V5JA49"/>
<organism evidence="1 2">
    <name type="scientific">Aspergillus indologenus CBS 114.80</name>
    <dbReference type="NCBI Taxonomy" id="1450541"/>
    <lineage>
        <taxon>Eukaryota</taxon>
        <taxon>Fungi</taxon>
        <taxon>Dikarya</taxon>
        <taxon>Ascomycota</taxon>
        <taxon>Pezizomycotina</taxon>
        <taxon>Eurotiomycetes</taxon>
        <taxon>Eurotiomycetidae</taxon>
        <taxon>Eurotiales</taxon>
        <taxon>Aspergillaceae</taxon>
        <taxon>Aspergillus</taxon>
        <taxon>Aspergillus subgen. Circumdati</taxon>
    </lineage>
</organism>
<sequence>DVENEKLDGPRQAQCDEKCGTTWSDANDFFVCKECQSVRFDRAFLDWLRLGTRDLYDAYGPGREMLYVPAYDPTLLERVGADNVQVGSEPAISVQEWVARTRQYWGIKS</sequence>
<feature type="non-terminal residue" evidence="1">
    <location>
        <position position="1"/>
    </location>
</feature>
<protein>
    <submittedName>
        <fullName evidence="1">Uncharacterized protein</fullName>
    </submittedName>
</protein>